<protein>
    <recommendedName>
        <fullName evidence="6">Exonuclease domain-containing protein</fullName>
    </recommendedName>
</protein>
<dbReference type="Proteomes" id="UP001147782">
    <property type="component" value="Unassembled WGS sequence"/>
</dbReference>
<dbReference type="GO" id="GO:0005634">
    <property type="term" value="C:nucleus"/>
    <property type="evidence" value="ECO:0007669"/>
    <property type="project" value="TreeGrafter"/>
</dbReference>
<dbReference type="GO" id="GO:0004527">
    <property type="term" value="F:exonuclease activity"/>
    <property type="evidence" value="ECO:0007669"/>
    <property type="project" value="UniProtKB-KW"/>
</dbReference>
<evidence type="ECO:0000256" key="5">
    <source>
        <dbReference type="ARBA" id="ARBA00025599"/>
    </source>
</evidence>
<keyword evidence="2" id="KW-0540">Nuclease</keyword>
<evidence type="ECO:0000256" key="4">
    <source>
        <dbReference type="ARBA" id="ARBA00022839"/>
    </source>
</evidence>
<dbReference type="InterPro" id="IPR036397">
    <property type="entry name" value="RNaseH_sf"/>
</dbReference>
<dbReference type="AlphaFoldDB" id="A0A9W9SKU0"/>
<dbReference type="RefSeq" id="XP_056557341.1">
    <property type="nucleotide sequence ID" value="XM_056695129.1"/>
</dbReference>
<dbReference type="PANTHER" id="PTHR12801:SF45">
    <property type="entry name" value="RNA EXONUCLEASE 4"/>
    <property type="match status" value="1"/>
</dbReference>
<evidence type="ECO:0000256" key="3">
    <source>
        <dbReference type="ARBA" id="ARBA00022801"/>
    </source>
</evidence>
<gene>
    <name evidence="7" type="ORF">N7496_002198</name>
</gene>
<dbReference type="InterPro" id="IPR013520">
    <property type="entry name" value="Ribonucl_H"/>
</dbReference>
<reference evidence="7" key="1">
    <citation type="submission" date="2022-11" db="EMBL/GenBank/DDBJ databases">
        <authorList>
            <person name="Petersen C."/>
        </authorList>
    </citation>
    <scope>NUCLEOTIDE SEQUENCE</scope>
    <source>
        <strain evidence="7">IBT 29864</strain>
    </source>
</reference>
<dbReference type="CDD" id="cd06137">
    <property type="entry name" value="DEDDh_RNase"/>
    <property type="match status" value="1"/>
</dbReference>
<evidence type="ECO:0000256" key="1">
    <source>
        <dbReference type="ARBA" id="ARBA00022552"/>
    </source>
</evidence>
<name>A0A9W9SKU0_9EURO</name>
<keyword evidence="4" id="KW-0269">Exonuclease</keyword>
<keyword evidence="8" id="KW-1185">Reference proteome</keyword>
<dbReference type="SMART" id="SM00479">
    <property type="entry name" value="EXOIII"/>
    <property type="match status" value="1"/>
</dbReference>
<organism evidence="7 8">
    <name type="scientific">Penicillium cataractarum</name>
    <dbReference type="NCBI Taxonomy" id="2100454"/>
    <lineage>
        <taxon>Eukaryota</taxon>
        <taxon>Fungi</taxon>
        <taxon>Dikarya</taxon>
        <taxon>Ascomycota</taxon>
        <taxon>Pezizomycotina</taxon>
        <taxon>Eurotiomycetes</taxon>
        <taxon>Eurotiomycetidae</taxon>
        <taxon>Eurotiales</taxon>
        <taxon>Aspergillaceae</taxon>
        <taxon>Penicillium</taxon>
    </lineage>
</organism>
<keyword evidence="1" id="KW-0698">rRNA processing</keyword>
<sequence>MVRSTAQLTPIRFTGQEWADLNGLVLSRSQMIEHGLRVENFNTQELAQLRRCLLCRHRIKRRKVLFDGNGLEIDSDESANAQSAPNHTNIITQKTAFNLQMAEDLEWALLVRQRLVFLEDADQGTTEGTKKASKKEDSVELPKSVSSYYLRPFYVLPDLECIFDYSKFTILTADDPIWHRLGPDGKLLHYRSRIQLSIETGEVSYYSVKVTEGEFQEYLRNHQYRQEDVTKKGRCQSHPGDFSKGFTCCNQGVFSKGCSEFPHHVYNQTPGQLWKDFHLHETPARCNTPRRCIVLDCEMGVANTGEPELVRITAIDYFSGETLMDSLVFPQVKMWHLNKRFSGVDWPMLHKARKAGRIINGRDAARRQLWKFVGRDTIVIVHGGHNDFLCLRWIHCKVIDTMDCESRLAEPAKSPGLKNLTKAHLGREIQKGRGGHDSLEDAQATRDLAVWYVQNLPASAKVQAQS</sequence>
<dbReference type="Gene3D" id="3.30.420.10">
    <property type="entry name" value="Ribonuclease H-like superfamily/Ribonuclease H"/>
    <property type="match status" value="1"/>
</dbReference>
<comment type="function">
    <text evidence="5">Exoribonuclease involved in ribosome biosynthesis. Involved in the processing of ITS1, the internal transcribed spacer localized between the 18S and 5.8S rRNAs.</text>
</comment>
<dbReference type="OrthoDB" id="16516at2759"/>
<evidence type="ECO:0000256" key="2">
    <source>
        <dbReference type="ARBA" id="ARBA00022722"/>
    </source>
</evidence>
<dbReference type="GO" id="GO:0003676">
    <property type="term" value="F:nucleic acid binding"/>
    <property type="evidence" value="ECO:0007669"/>
    <property type="project" value="InterPro"/>
</dbReference>
<evidence type="ECO:0000259" key="6">
    <source>
        <dbReference type="SMART" id="SM00479"/>
    </source>
</evidence>
<feature type="domain" description="Exonuclease" evidence="6">
    <location>
        <begin position="291"/>
        <end position="458"/>
    </location>
</feature>
<comment type="caution">
    <text evidence="7">The sequence shown here is derived from an EMBL/GenBank/DDBJ whole genome shotgun (WGS) entry which is preliminary data.</text>
</comment>
<dbReference type="GO" id="GO:0000027">
    <property type="term" value="P:ribosomal large subunit assembly"/>
    <property type="evidence" value="ECO:0007669"/>
    <property type="project" value="TreeGrafter"/>
</dbReference>
<evidence type="ECO:0000313" key="8">
    <source>
        <dbReference type="Proteomes" id="UP001147782"/>
    </source>
</evidence>
<evidence type="ECO:0000313" key="7">
    <source>
        <dbReference type="EMBL" id="KAJ5379770.1"/>
    </source>
</evidence>
<accession>A0A9W9SKU0</accession>
<keyword evidence="3" id="KW-0378">Hydrolase</keyword>
<dbReference type="EMBL" id="JAPZBS010000002">
    <property type="protein sequence ID" value="KAJ5379770.1"/>
    <property type="molecule type" value="Genomic_DNA"/>
</dbReference>
<proteinExistence type="predicted"/>
<dbReference type="SUPFAM" id="SSF53098">
    <property type="entry name" value="Ribonuclease H-like"/>
    <property type="match status" value="1"/>
</dbReference>
<dbReference type="GO" id="GO:0006364">
    <property type="term" value="P:rRNA processing"/>
    <property type="evidence" value="ECO:0007669"/>
    <property type="project" value="UniProtKB-KW"/>
</dbReference>
<dbReference type="Pfam" id="PF00929">
    <property type="entry name" value="RNase_T"/>
    <property type="match status" value="1"/>
</dbReference>
<dbReference type="InterPro" id="IPR012337">
    <property type="entry name" value="RNaseH-like_sf"/>
</dbReference>
<dbReference type="InterPro" id="IPR047021">
    <property type="entry name" value="REXO1/3/4-like"/>
</dbReference>
<reference evidence="7" key="2">
    <citation type="journal article" date="2023" name="IMA Fungus">
        <title>Comparative genomic study of the Penicillium genus elucidates a diverse pangenome and 15 lateral gene transfer events.</title>
        <authorList>
            <person name="Petersen C."/>
            <person name="Sorensen T."/>
            <person name="Nielsen M.R."/>
            <person name="Sondergaard T.E."/>
            <person name="Sorensen J.L."/>
            <person name="Fitzpatrick D.A."/>
            <person name="Frisvad J.C."/>
            <person name="Nielsen K.L."/>
        </authorList>
    </citation>
    <scope>NUCLEOTIDE SEQUENCE</scope>
    <source>
        <strain evidence="7">IBT 29864</strain>
    </source>
</reference>
<dbReference type="GeneID" id="81434306"/>
<dbReference type="PANTHER" id="PTHR12801">
    <property type="entry name" value="RNA EXONUCLEASE REXO1 / RECO3 FAMILY MEMBER-RELATED"/>
    <property type="match status" value="1"/>
</dbReference>